<comment type="caution">
    <text evidence="2">The sequence shown here is derived from an EMBL/GenBank/DDBJ whole genome shotgun (WGS) entry which is preliminary data.</text>
</comment>
<organism evidence="2 3">
    <name type="scientific">Quillaja saponaria</name>
    <name type="common">Soap bark tree</name>
    <dbReference type="NCBI Taxonomy" id="32244"/>
    <lineage>
        <taxon>Eukaryota</taxon>
        <taxon>Viridiplantae</taxon>
        <taxon>Streptophyta</taxon>
        <taxon>Embryophyta</taxon>
        <taxon>Tracheophyta</taxon>
        <taxon>Spermatophyta</taxon>
        <taxon>Magnoliopsida</taxon>
        <taxon>eudicotyledons</taxon>
        <taxon>Gunneridae</taxon>
        <taxon>Pentapetalae</taxon>
        <taxon>rosids</taxon>
        <taxon>fabids</taxon>
        <taxon>Fabales</taxon>
        <taxon>Quillajaceae</taxon>
        <taxon>Quillaja</taxon>
    </lineage>
</organism>
<protein>
    <submittedName>
        <fullName evidence="2">Reverse transcriptase zinc-binding domain</fullName>
    </submittedName>
</protein>
<accession>A0AAD7LF48</accession>
<reference evidence="2" key="1">
    <citation type="journal article" date="2023" name="Science">
        <title>Elucidation of the pathway for biosynthesis of saponin adjuvants from the soapbark tree.</title>
        <authorList>
            <person name="Reed J."/>
            <person name="Orme A."/>
            <person name="El-Demerdash A."/>
            <person name="Owen C."/>
            <person name="Martin L.B.B."/>
            <person name="Misra R.C."/>
            <person name="Kikuchi S."/>
            <person name="Rejzek M."/>
            <person name="Martin A.C."/>
            <person name="Harkess A."/>
            <person name="Leebens-Mack J."/>
            <person name="Louveau T."/>
            <person name="Stephenson M.J."/>
            <person name="Osbourn A."/>
        </authorList>
    </citation>
    <scope>NUCLEOTIDE SEQUENCE</scope>
    <source>
        <strain evidence="2">S10</strain>
    </source>
</reference>
<dbReference type="AlphaFoldDB" id="A0AAD7LF48"/>
<dbReference type="KEGG" id="qsa:O6P43_023196"/>
<dbReference type="Proteomes" id="UP001163823">
    <property type="component" value="Chromosome 9"/>
</dbReference>
<feature type="domain" description="Reverse transcriptase zinc-binding" evidence="1">
    <location>
        <begin position="6"/>
        <end position="74"/>
    </location>
</feature>
<dbReference type="PANTHER" id="PTHR47723:SF19">
    <property type="entry name" value="POLYNUCLEOTIDYL TRANSFERASE, RIBONUCLEASE H-LIKE SUPERFAMILY PROTEIN"/>
    <property type="match status" value="1"/>
</dbReference>
<evidence type="ECO:0000313" key="3">
    <source>
        <dbReference type="Proteomes" id="UP001163823"/>
    </source>
</evidence>
<dbReference type="EMBL" id="JARAOO010000009">
    <property type="protein sequence ID" value="KAJ7956812.1"/>
    <property type="molecule type" value="Genomic_DNA"/>
</dbReference>
<gene>
    <name evidence="2" type="ORF">O6P43_023196</name>
</gene>
<evidence type="ECO:0000313" key="2">
    <source>
        <dbReference type="EMBL" id="KAJ7956812.1"/>
    </source>
</evidence>
<evidence type="ECO:0000259" key="1">
    <source>
        <dbReference type="Pfam" id="PF13966"/>
    </source>
</evidence>
<dbReference type="Pfam" id="PF13966">
    <property type="entry name" value="zf-RVT"/>
    <property type="match status" value="1"/>
</dbReference>
<name>A0AAD7LF48_QUISA</name>
<proteinExistence type="predicted"/>
<keyword evidence="2" id="KW-0695">RNA-directed DNA polymerase</keyword>
<dbReference type="GO" id="GO:0003964">
    <property type="term" value="F:RNA-directed DNA polymerase activity"/>
    <property type="evidence" value="ECO:0007669"/>
    <property type="project" value="UniProtKB-KW"/>
</dbReference>
<keyword evidence="2" id="KW-0548">Nucleotidyltransferase</keyword>
<keyword evidence="2" id="KW-0808">Transferase</keyword>
<keyword evidence="3" id="KW-1185">Reference proteome</keyword>
<dbReference type="InterPro" id="IPR026960">
    <property type="entry name" value="RVT-Znf"/>
</dbReference>
<sequence length="335" mass="37854">MKSLNKKTWLALWNSKLPESLKLLWWQILWNILPTISVLAAHCNIHLTNCPLCGHFEESLEHICFNCHFMKILWFSSPWGIHIDAFAHLSVTDWFGFLTNKKLVKTSLNLDNREILCFATIALDTYWFYRNKMTHDHNFCMPNSDRICFQLRKRYDDLVKISSPSHKASLASSWSPLPEGWIKLNFGVASSSNCSWVAAIARDYHGHLLIAATAKINTLSSSLTAAEACKLASSIHQSIACSSYIILESDNLNVISSLNNPSCCPDWELEHAIRDSLFSLSFAQAWVARKVTYSANVASHNLAKWASCNFVSGNVSNCMPDLNSLDSDVPMFFNQ</sequence>
<dbReference type="PANTHER" id="PTHR47723">
    <property type="entry name" value="OS05G0353850 PROTEIN"/>
    <property type="match status" value="1"/>
</dbReference>
<dbReference type="InterPro" id="IPR053151">
    <property type="entry name" value="RNase_H-like"/>
</dbReference>